<proteinExistence type="predicted"/>
<feature type="compositionally biased region" description="Basic and acidic residues" evidence="1">
    <location>
        <begin position="112"/>
        <end position="121"/>
    </location>
</feature>
<sequence length="146" mass="15848">MMIGNKSKAEIQSMGKTGTQPAPAPVSVPVNYAAKSVAGEKGQPNRAGKRKAMPLPTANEGVNHCFYCNGIHNDMNGIGPHFKRDCPKRKADMAQGVGRKNIYSEPRPLKTRKTDHAKVQKEQPAARATVHKEIPVDAAALQRLQI</sequence>
<gene>
    <name evidence="2" type="ORF">PHMEG_00037800</name>
</gene>
<dbReference type="AlphaFoldDB" id="A0A225UIC0"/>
<protein>
    <submittedName>
        <fullName evidence="2">Uncharacterized protein</fullName>
    </submittedName>
</protein>
<dbReference type="Proteomes" id="UP000198211">
    <property type="component" value="Unassembled WGS sequence"/>
</dbReference>
<comment type="caution">
    <text evidence="2">The sequence shown here is derived from an EMBL/GenBank/DDBJ whole genome shotgun (WGS) entry which is preliminary data.</text>
</comment>
<feature type="region of interest" description="Disordered" evidence="1">
    <location>
        <begin position="91"/>
        <end position="128"/>
    </location>
</feature>
<evidence type="ECO:0000313" key="2">
    <source>
        <dbReference type="EMBL" id="OWY92967.1"/>
    </source>
</evidence>
<evidence type="ECO:0000256" key="1">
    <source>
        <dbReference type="SAM" id="MobiDB-lite"/>
    </source>
</evidence>
<dbReference type="OrthoDB" id="93315at2759"/>
<accession>A0A225UIC0</accession>
<feature type="region of interest" description="Disordered" evidence="1">
    <location>
        <begin position="1"/>
        <end position="56"/>
    </location>
</feature>
<feature type="non-terminal residue" evidence="2">
    <location>
        <position position="146"/>
    </location>
</feature>
<name>A0A225UIC0_9STRA</name>
<reference evidence="3" key="1">
    <citation type="submission" date="2017-03" db="EMBL/GenBank/DDBJ databases">
        <title>Phytopthora megakarya and P. palmivora, two closely related causual agents of cacao black pod achieved similar genome size and gene model numbers by different mechanisms.</title>
        <authorList>
            <person name="Ali S."/>
            <person name="Shao J."/>
            <person name="Larry D.J."/>
            <person name="Kronmiller B."/>
            <person name="Shen D."/>
            <person name="Strem M.D."/>
            <person name="Melnick R.L."/>
            <person name="Guiltinan M.J."/>
            <person name="Tyler B.M."/>
            <person name="Meinhardt L.W."/>
            <person name="Bailey B.A."/>
        </authorList>
    </citation>
    <scope>NUCLEOTIDE SEQUENCE [LARGE SCALE GENOMIC DNA]</scope>
    <source>
        <strain evidence="3">zdho120</strain>
    </source>
</reference>
<dbReference type="EMBL" id="NBNE01016939">
    <property type="protein sequence ID" value="OWY92967.1"/>
    <property type="molecule type" value="Genomic_DNA"/>
</dbReference>
<keyword evidence="3" id="KW-1185">Reference proteome</keyword>
<organism evidence="2 3">
    <name type="scientific">Phytophthora megakarya</name>
    <dbReference type="NCBI Taxonomy" id="4795"/>
    <lineage>
        <taxon>Eukaryota</taxon>
        <taxon>Sar</taxon>
        <taxon>Stramenopiles</taxon>
        <taxon>Oomycota</taxon>
        <taxon>Peronosporomycetes</taxon>
        <taxon>Peronosporales</taxon>
        <taxon>Peronosporaceae</taxon>
        <taxon>Phytophthora</taxon>
    </lineage>
</organism>
<evidence type="ECO:0000313" key="3">
    <source>
        <dbReference type="Proteomes" id="UP000198211"/>
    </source>
</evidence>